<gene>
    <name evidence="8" type="ORF">B0T10DRAFT_415733</name>
</gene>
<evidence type="ECO:0000256" key="1">
    <source>
        <dbReference type="ARBA" id="ARBA00022574"/>
    </source>
</evidence>
<dbReference type="GO" id="GO:1990234">
    <property type="term" value="C:transferase complex"/>
    <property type="evidence" value="ECO:0007669"/>
    <property type="project" value="UniProtKB-ARBA"/>
</dbReference>
<feature type="repeat" description="WD" evidence="7">
    <location>
        <begin position="157"/>
        <end position="198"/>
    </location>
</feature>
<dbReference type="Gene3D" id="2.130.10.10">
    <property type="entry name" value="YVTN repeat-like/Quinoprotein amine dehydrogenase"/>
    <property type="match status" value="1"/>
</dbReference>
<dbReference type="Proteomes" id="UP000777438">
    <property type="component" value="Unassembled WGS sequence"/>
</dbReference>
<protein>
    <recommendedName>
        <fullName evidence="5">Mitochondrial division protein 1</fullName>
    </recommendedName>
</protein>
<evidence type="ECO:0000256" key="7">
    <source>
        <dbReference type="PROSITE-ProRule" id="PRU00221"/>
    </source>
</evidence>
<evidence type="ECO:0000256" key="5">
    <source>
        <dbReference type="ARBA" id="ARBA00039789"/>
    </source>
</evidence>
<dbReference type="AlphaFoldDB" id="A0A9P8VUX5"/>
<comment type="caution">
    <text evidence="8">The sequence shown here is derived from an EMBL/GenBank/DDBJ whole genome shotgun (WGS) entry which is preliminary data.</text>
</comment>
<dbReference type="InterPro" id="IPR001632">
    <property type="entry name" value="WD40_G-protein_beta-like"/>
</dbReference>
<dbReference type="PROSITE" id="PS50294">
    <property type="entry name" value="WD_REPEATS_REGION"/>
    <property type="match status" value="2"/>
</dbReference>
<keyword evidence="1 7" id="KW-0853">WD repeat</keyword>
<dbReference type="PANTHER" id="PTHR22847">
    <property type="entry name" value="WD40 REPEAT PROTEIN"/>
    <property type="match status" value="1"/>
</dbReference>
<dbReference type="Pfam" id="PF00400">
    <property type="entry name" value="WD40"/>
    <property type="match status" value="2"/>
</dbReference>
<dbReference type="EMBL" id="JAGPYM010000041">
    <property type="protein sequence ID" value="KAH6874157.1"/>
    <property type="molecule type" value="Genomic_DNA"/>
</dbReference>
<organism evidence="8 9">
    <name type="scientific">Thelonectria olida</name>
    <dbReference type="NCBI Taxonomy" id="1576542"/>
    <lineage>
        <taxon>Eukaryota</taxon>
        <taxon>Fungi</taxon>
        <taxon>Dikarya</taxon>
        <taxon>Ascomycota</taxon>
        <taxon>Pezizomycotina</taxon>
        <taxon>Sordariomycetes</taxon>
        <taxon>Hypocreomycetidae</taxon>
        <taxon>Hypocreales</taxon>
        <taxon>Nectriaceae</taxon>
        <taxon>Thelonectria</taxon>
    </lineage>
</organism>
<evidence type="ECO:0000256" key="3">
    <source>
        <dbReference type="ARBA" id="ARBA00023054"/>
    </source>
</evidence>
<evidence type="ECO:0000313" key="9">
    <source>
        <dbReference type="Proteomes" id="UP000777438"/>
    </source>
</evidence>
<dbReference type="InterPro" id="IPR019775">
    <property type="entry name" value="WD40_repeat_CS"/>
</dbReference>
<dbReference type="PROSITE" id="PS50082">
    <property type="entry name" value="WD_REPEATS_2"/>
    <property type="match status" value="2"/>
</dbReference>
<evidence type="ECO:0000256" key="2">
    <source>
        <dbReference type="ARBA" id="ARBA00022737"/>
    </source>
</evidence>
<keyword evidence="9" id="KW-1185">Reference proteome</keyword>
<comment type="similarity">
    <text evidence="4">Belongs to the WD repeat MDV1/CAF4 family.</text>
</comment>
<evidence type="ECO:0000256" key="6">
    <source>
        <dbReference type="ARBA" id="ARBA00043913"/>
    </source>
</evidence>
<dbReference type="PANTHER" id="PTHR22847:SF637">
    <property type="entry name" value="WD REPEAT DOMAIN 5B"/>
    <property type="match status" value="1"/>
</dbReference>
<dbReference type="PROSITE" id="PS00678">
    <property type="entry name" value="WD_REPEATS_1"/>
    <property type="match status" value="1"/>
</dbReference>
<name>A0A9P8VUX5_9HYPO</name>
<sequence>MAKALRRDMYELVHPGTLIHEVMEPQPESNPLLVVGYSCAYWIDHHFAPSKKSTRKHDSIETFFQHHFLHWLEALSLLGVVTNGVHSLTRLRKLFTARGDAFVNLIEDAYRFILHNRWIIEQAPLQTYVSALLFTPPSWVLTKPKVEQTWSPCLQMFEGHSSSVNAVAFSPDGSRIASGSDDGTVRVWDAKSGREVRKLEGHSGWVRAVAFSPDGSRIASGSDDGTVRVFWIPLYIWGQKIRETTIGWRMMKYARWDIDREVGE</sequence>
<evidence type="ECO:0000256" key="4">
    <source>
        <dbReference type="ARBA" id="ARBA00038415"/>
    </source>
</evidence>
<proteinExistence type="inferred from homology"/>
<dbReference type="InterPro" id="IPR036322">
    <property type="entry name" value="WD40_repeat_dom_sf"/>
</dbReference>
<comment type="function">
    <text evidence="6">Involved in mitochondrial fission. Acts as an adapter protein required to form mitochondrial fission complexes. Formation of these complexes is required to promote constriction and fission of the mitochondrial compartment at a late step in mitochondrial division.</text>
</comment>
<dbReference type="PRINTS" id="PR00319">
    <property type="entry name" value="GPROTEINB"/>
</dbReference>
<dbReference type="SUPFAM" id="SSF50978">
    <property type="entry name" value="WD40 repeat-like"/>
    <property type="match status" value="1"/>
</dbReference>
<dbReference type="SMART" id="SM00320">
    <property type="entry name" value="WD40"/>
    <property type="match status" value="2"/>
</dbReference>
<accession>A0A9P8VUX5</accession>
<feature type="repeat" description="WD" evidence="7">
    <location>
        <begin position="199"/>
        <end position="230"/>
    </location>
</feature>
<dbReference type="InterPro" id="IPR015943">
    <property type="entry name" value="WD40/YVTN_repeat-like_dom_sf"/>
</dbReference>
<keyword evidence="2" id="KW-0677">Repeat</keyword>
<dbReference type="OrthoDB" id="538223at2759"/>
<evidence type="ECO:0000313" key="8">
    <source>
        <dbReference type="EMBL" id="KAH6874157.1"/>
    </source>
</evidence>
<reference evidence="8 9" key="1">
    <citation type="journal article" date="2021" name="Nat. Commun.">
        <title>Genetic determinants of endophytism in the Arabidopsis root mycobiome.</title>
        <authorList>
            <person name="Mesny F."/>
            <person name="Miyauchi S."/>
            <person name="Thiergart T."/>
            <person name="Pickel B."/>
            <person name="Atanasova L."/>
            <person name="Karlsson M."/>
            <person name="Huettel B."/>
            <person name="Barry K.W."/>
            <person name="Haridas S."/>
            <person name="Chen C."/>
            <person name="Bauer D."/>
            <person name="Andreopoulos W."/>
            <person name="Pangilinan J."/>
            <person name="LaButti K."/>
            <person name="Riley R."/>
            <person name="Lipzen A."/>
            <person name="Clum A."/>
            <person name="Drula E."/>
            <person name="Henrissat B."/>
            <person name="Kohler A."/>
            <person name="Grigoriev I.V."/>
            <person name="Martin F.M."/>
            <person name="Hacquard S."/>
        </authorList>
    </citation>
    <scope>NUCLEOTIDE SEQUENCE [LARGE SCALE GENOMIC DNA]</scope>
    <source>
        <strain evidence="8 9">MPI-CAGE-CH-0241</strain>
    </source>
</reference>
<keyword evidence="3" id="KW-0175">Coiled coil</keyword>
<dbReference type="InterPro" id="IPR001680">
    <property type="entry name" value="WD40_rpt"/>
</dbReference>